<dbReference type="AlphaFoldDB" id="A0A8S3WMH1"/>
<evidence type="ECO:0000256" key="1">
    <source>
        <dbReference type="SAM" id="MobiDB-lite"/>
    </source>
</evidence>
<keyword evidence="5" id="KW-1185">Reference proteome</keyword>
<evidence type="ECO:0000313" key="4">
    <source>
        <dbReference type="EMBL" id="CAG4969670.1"/>
    </source>
</evidence>
<dbReference type="PANTHER" id="PTHR12243:SF67">
    <property type="entry name" value="COREPRESSOR OF PANGOLIN, ISOFORM A-RELATED"/>
    <property type="match status" value="1"/>
</dbReference>
<dbReference type="Proteomes" id="UP000691718">
    <property type="component" value="Unassembled WGS sequence"/>
</dbReference>
<dbReference type="SMART" id="SM00595">
    <property type="entry name" value="MADF"/>
    <property type="match status" value="1"/>
</dbReference>
<comment type="caution">
    <text evidence="4">The sequence shown here is derived from an EMBL/GenBank/DDBJ whole genome shotgun (WGS) entry which is preliminary data.</text>
</comment>
<reference evidence="4" key="1">
    <citation type="submission" date="2021-04" db="EMBL/GenBank/DDBJ databases">
        <authorList>
            <person name="Tunstrom K."/>
        </authorList>
    </citation>
    <scope>NUCLEOTIDE SEQUENCE</scope>
</reference>
<dbReference type="Pfam" id="PF10545">
    <property type="entry name" value="MADF_DNA_bdg"/>
    <property type="match status" value="1"/>
</dbReference>
<dbReference type="PROSITE" id="PS50090">
    <property type="entry name" value="MYB_LIKE"/>
    <property type="match status" value="1"/>
</dbReference>
<protein>
    <submittedName>
        <fullName evidence="4">(apollo) hypothetical protein</fullName>
    </submittedName>
</protein>
<dbReference type="EMBL" id="CAJQZP010000585">
    <property type="protein sequence ID" value="CAG4969670.1"/>
    <property type="molecule type" value="Genomic_DNA"/>
</dbReference>
<proteinExistence type="predicted"/>
<dbReference type="OrthoDB" id="8062432at2759"/>
<dbReference type="InterPro" id="IPR006578">
    <property type="entry name" value="MADF-dom"/>
</dbReference>
<dbReference type="PROSITE" id="PS51029">
    <property type="entry name" value="MADF"/>
    <property type="match status" value="1"/>
</dbReference>
<feature type="domain" description="MADF" evidence="3">
    <location>
        <begin position="5"/>
        <end position="94"/>
    </location>
</feature>
<sequence>MNEELLISLVQSYSELYNQEDPRYHGDQRRMNIWEEISKIMNETPTKCREKWKKIRENFRKASNLRKTKSGQAAKNFKPIRFAKELSFLTPYIHAESQSLSNVPAQLSDDEEHSFTSSTSVNIASPAHGSSTMSPGSPISKTPPPKKKKPTESLPGSTQSLFQSYLDKKYSHDRQEEEDPIIMFFKNLGHTVSQFSPDLRLRVKRAVFNIVCEAEEENIQRNATVNISTPIASSSSSRQEYATDVDGSSSRQSYIILNTSQLQSVEGTSQMATSPLQSQTQNYASPLNEYIRFQK</sequence>
<feature type="domain" description="Myb-like" evidence="2">
    <location>
        <begin position="1"/>
        <end position="56"/>
    </location>
</feature>
<accession>A0A8S3WMH1</accession>
<name>A0A8S3WMH1_PARAO</name>
<dbReference type="PANTHER" id="PTHR12243">
    <property type="entry name" value="MADF DOMAIN TRANSCRIPTION FACTOR"/>
    <property type="match status" value="1"/>
</dbReference>
<evidence type="ECO:0000259" key="2">
    <source>
        <dbReference type="PROSITE" id="PS50090"/>
    </source>
</evidence>
<gene>
    <name evidence="4" type="ORF">PAPOLLO_LOCUS8138</name>
</gene>
<dbReference type="InterPro" id="IPR039353">
    <property type="entry name" value="TF_Adf1"/>
</dbReference>
<evidence type="ECO:0000259" key="3">
    <source>
        <dbReference type="PROSITE" id="PS51029"/>
    </source>
</evidence>
<feature type="region of interest" description="Disordered" evidence="1">
    <location>
        <begin position="103"/>
        <end position="158"/>
    </location>
</feature>
<dbReference type="InterPro" id="IPR001005">
    <property type="entry name" value="SANT/Myb"/>
</dbReference>
<feature type="compositionally biased region" description="Polar residues" evidence="1">
    <location>
        <begin position="115"/>
        <end position="133"/>
    </location>
</feature>
<organism evidence="4 5">
    <name type="scientific">Parnassius apollo</name>
    <name type="common">Apollo butterfly</name>
    <name type="synonym">Papilio apollo</name>
    <dbReference type="NCBI Taxonomy" id="110799"/>
    <lineage>
        <taxon>Eukaryota</taxon>
        <taxon>Metazoa</taxon>
        <taxon>Ecdysozoa</taxon>
        <taxon>Arthropoda</taxon>
        <taxon>Hexapoda</taxon>
        <taxon>Insecta</taxon>
        <taxon>Pterygota</taxon>
        <taxon>Neoptera</taxon>
        <taxon>Endopterygota</taxon>
        <taxon>Lepidoptera</taxon>
        <taxon>Glossata</taxon>
        <taxon>Ditrysia</taxon>
        <taxon>Papilionoidea</taxon>
        <taxon>Papilionidae</taxon>
        <taxon>Parnassiinae</taxon>
        <taxon>Parnassini</taxon>
        <taxon>Parnassius</taxon>
        <taxon>Parnassius</taxon>
    </lineage>
</organism>
<evidence type="ECO:0000313" key="5">
    <source>
        <dbReference type="Proteomes" id="UP000691718"/>
    </source>
</evidence>